<dbReference type="PANTHER" id="PTHR42910:SF1">
    <property type="entry name" value="MAJOR FACILITATOR SUPERFAMILY (MFS) PROFILE DOMAIN-CONTAINING PROTEIN"/>
    <property type="match status" value="1"/>
</dbReference>
<evidence type="ECO:0000256" key="3">
    <source>
        <dbReference type="ARBA" id="ARBA00022989"/>
    </source>
</evidence>
<dbReference type="AlphaFoldDB" id="A0A1Z1WMN6"/>
<dbReference type="KEGG" id="salf:SMD44_07199"/>
<dbReference type="GO" id="GO:0022857">
    <property type="term" value="F:transmembrane transporter activity"/>
    <property type="evidence" value="ECO:0007669"/>
    <property type="project" value="InterPro"/>
</dbReference>
<name>A0A1Z1WMN6_9ACTN</name>
<dbReference type="Pfam" id="PF07690">
    <property type="entry name" value="MFS_1"/>
    <property type="match status" value="1"/>
</dbReference>
<dbReference type="RefSeq" id="WP_237307582.1">
    <property type="nucleotide sequence ID" value="NZ_CP021748.1"/>
</dbReference>
<keyword evidence="8" id="KW-1185">Reference proteome</keyword>
<keyword evidence="4 5" id="KW-0472">Membrane</keyword>
<feature type="transmembrane region" description="Helical" evidence="5">
    <location>
        <begin position="267"/>
        <end position="285"/>
    </location>
</feature>
<dbReference type="PROSITE" id="PS50850">
    <property type="entry name" value="MFS"/>
    <property type="match status" value="1"/>
</dbReference>
<dbReference type="GO" id="GO:0005886">
    <property type="term" value="C:plasma membrane"/>
    <property type="evidence" value="ECO:0007669"/>
    <property type="project" value="UniProtKB-SubCell"/>
</dbReference>
<evidence type="ECO:0000256" key="1">
    <source>
        <dbReference type="ARBA" id="ARBA00004651"/>
    </source>
</evidence>
<keyword evidence="3 5" id="KW-1133">Transmembrane helix</keyword>
<feature type="transmembrane region" description="Helical" evidence="5">
    <location>
        <begin position="68"/>
        <end position="88"/>
    </location>
</feature>
<feature type="transmembrane region" description="Helical" evidence="5">
    <location>
        <begin position="37"/>
        <end position="56"/>
    </location>
</feature>
<evidence type="ECO:0000259" key="6">
    <source>
        <dbReference type="PROSITE" id="PS50850"/>
    </source>
</evidence>
<feature type="transmembrane region" description="Helical" evidence="5">
    <location>
        <begin position="94"/>
        <end position="116"/>
    </location>
</feature>
<dbReference type="CDD" id="cd17324">
    <property type="entry name" value="MFS_NepI_like"/>
    <property type="match status" value="1"/>
</dbReference>
<feature type="transmembrane region" description="Helical" evidence="5">
    <location>
        <begin position="154"/>
        <end position="174"/>
    </location>
</feature>
<proteinExistence type="predicted"/>
<feature type="transmembrane region" description="Helical" evidence="5">
    <location>
        <begin position="201"/>
        <end position="220"/>
    </location>
</feature>
<feature type="transmembrane region" description="Helical" evidence="5">
    <location>
        <begin position="123"/>
        <end position="142"/>
    </location>
</feature>
<dbReference type="InterPro" id="IPR036259">
    <property type="entry name" value="MFS_trans_sf"/>
</dbReference>
<feature type="transmembrane region" description="Helical" evidence="5">
    <location>
        <begin position="358"/>
        <end position="377"/>
    </location>
</feature>
<dbReference type="InterPro" id="IPR011701">
    <property type="entry name" value="MFS"/>
</dbReference>
<reference evidence="7 8" key="1">
    <citation type="submission" date="2017-05" db="EMBL/GenBank/DDBJ databases">
        <title>Streptomyces alboflavus Genome sequencing and assembly.</title>
        <authorList>
            <person name="Wang Y."/>
            <person name="Du B."/>
            <person name="Ding Y."/>
            <person name="Liu H."/>
            <person name="Hou Q."/>
            <person name="Liu K."/>
            <person name="Wang C."/>
            <person name="Yao L."/>
        </authorList>
    </citation>
    <scope>NUCLEOTIDE SEQUENCE [LARGE SCALE GENOMIC DNA]</scope>
    <source>
        <strain evidence="7 8">MDJK44</strain>
    </source>
</reference>
<dbReference type="Proteomes" id="UP000195880">
    <property type="component" value="Chromosome"/>
</dbReference>
<dbReference type="PANTHER" id="PTHR42910">
    <property type="entry name" value="TRANSPORTER SCO4007-RELATED"/>
    <property type="match status" value="1"/>
</dbReference>
<gene>
    <name evidence="7" type="ORF">SMD44_07199</name>
</gene>
<evidence type="ECO:0000256" key="5">
    <source>
        <dbReference type="SAM" id="Phobius"/>
    </source>
</evidence>
<sequence>MVLLLAVACGVAVGNIYFPQAVSPLVASGLDVSGDTAALVVTAAQFGYALGIFFLVPLGDRVPHRTLIATLFALSGAGLLAASAAPALPPLLGASVLVGVTTVVAPVVAPMAAGLVPAERRGAVTGTLLSGSIGGMLLSRAFGGALGEWLGWRAPYLVTAVVALLIGAVLARSLPRTVPTSSQRYPALLAESLRLLRTEPLLRLSCFYQATAFAAFQALWTGVALFLTSGTYGLGASAVGALAMVNAGTMLATPFAGRQIDRRGPDAVNAVCLVAVVASAGVLALGGLGGVAGLVGLALGTLLLDVAMQSGMVANQVRIFALSGEARSRLNTAYMTCAFIGGAAGSSLGALAYATLGWAGVCGWVAVLGVVSAPVAVRRGWVRTGPRGGPGRPGRQGHCAD</sequence>
<evidence type="ECO:0000256" key="2">
    <source>
        <dbReference type="ARBA" id="ARBA00022692"/>
    </source>
</evidence>
<dbReference type="SUPFAM" id="SSF103473">
    <property type="entry name" value="MFS general substrate transporter"/>
    <property type="match status" value="1"/>
</dbReference>
<feature type="domain" description="Major facilitator superfamily (MFS) profile" evidence="6">
    <location>
        <begin position="1"/>
        <end position="381"/>
    </location>
</feature>
<comment type="subcellular location">
    <subcellularLocation>
        <location evidence="1">Cell membrane</location>
        <topology evidence="1">Multi-pass membrane protein</topology>
    </subcellularLocation>
</comment>
<dbReference type="eggNOG" id="COG2814">
    <property type="taxonomic scope" value="Bacteria"/>
</dbReference>
<feature type="transmembrane region" description="Helical" evidence="5">
    <location>
        <begin position="232"/>
        <end position="255"/>
    </location>
</feature>
<accession>A0A1Z1WMN6</accession>
<evidence type="ECO:0000256" key="4">
    <source>
        <dbReference type="ARBA" id="ARBA00023136"/>
    </source>
</evidence>
<evidence type="ECO:0000313" key="8">
    <source>
        <dbReference type="Proteomes" id="UP000195880"/>
    </source>
</evidence>
<organism evidence="7 8">
    <name type="scientific">Streptomyces alboflavus</name>
    <dbReference type="NCBI Taxonomy" id="67267"/>
    <lineage>
        <taxon>Bacteria</taxon>
        <taxon>Bacillati</taxon>
        <taxon>Actinomycetota</taxon>
        <taxon>Actinomycetes</taxon>
        <taxon>Kitasatosporales</taxon>
        <taxon>Streptomycetaceae</taxon>
        <taxon>Streptomyces</taxon>
    </lineage>
</organism>
<protein>
    <submittedName>
        <fullName evidence="7">MFS transporter</fullName>
    </submittedName>
</protein>
<dbReference type="Gene3D" id="1.20.1250.20">
    <property type="entry name" value="MFS general substrate transporter like domains"/>
    <property type="match status" value="1"/>
</dbReference>
<dbReference type="EMBL" id="CP021748">
    <property type="protein sequence ID" value="ARX87717.1"/>
    <property type="molecule type" value="Genomic_DNA"/>
</dbReference>
<keyword evidence="2 5" id="KW-0812">Transmembrane</keyword>
<evidence type="ECO:0000313" key="7">
    <source>
        <dbReference type="EMBL" id="ARX87717.1"/>
    </source>
</evidence>
<dbReference type="InterPro" id="IPR020846">
    <property type="entry name" value="MFS_dom"/>
</dbReference>